<dbReference type="EMBL" id="SDMP01000006">
    <property type="protein sequence ID" value="RYR54048.1"/>
    <property type="molecule type" value="Genomic_DNA"/>
</dbReference>
<proteinExistence type="predicted"/>
<accession>A0A445CT11</accession>
<dbReference type="AlphaFoldDB" id="A0A445CT11"/>
<dbReference type="Proteomes" id="UP000289738">
    <property type="component" value="Chromosome A06"/>
</dbReference>
<keyword evidence="2" id="KW-1185">Reference proteome</keyword>
<comment type="caution">
    <text evidence="1">The sequence shown here is derived from an EMBL/GenBank/DDBJ whole genome shotgun (WGS) entry which is preliminary data.</text>
</comment>
<sequence length="55" mass="6321">MFERSTETGSVWSQVVRNKMATAGVAIEYRCLIRTINRKKTISTSKQVALQNFRD</sequence>
<reference evidence="1 2" key="1">
    <citation type="submission" date="2019-01" db="EMBL/GenBank/DDBJ databases">
        <title>Sequencing of cultivated peanut Arachis hypogaea provides insights into genome evolution and oil improvement.</title>
        <authorList>
            <person name="Chen X."/>
        </authorList>
    </citation>
    <scope>NUCLEOTIDE SEQUENCE [LARGE SCALE GENOMIC DNA]</scope>
    <source>
        <strain evidence="2">cv. Fuhuasheng</strain>
        <tissue evidence="1">Leaves</tissue>
    </source>
</reference>
<gene>
    <name evidence="1" type="ORF">Ahy_A06g029296</name>
</gene>
<evidence type="ECO:0000313" key="2">
    <source>
        <dbReference type="Proteomes" id="UP000289738"/>
    </source>
</evidence>
<protein>
    <submittedName>
        <fullName evidence="1">Uncharacterized protein</fullName>
    </submittedName>
</protein>
<name>A0A445CT11_ARAHY</name>
<organism evidence="1 2">
    <name type="scientific">Arachis hypogaea</name>
    <name type="common">Peanut</name>
    <dbReference type="NCBI Taxonomy" id="3818"/>
    <lineage>
        <taxon>Eukaryota</taxon>
        <taxon>Viridiplantae</taxon>
        <taxon>Streptophyta</taxon>
        <taxon>Embryophyta</taxon>
        <taxon>Tracheophyta</taxon>
        <taxon>Spermatophyta</taxon>
        <taxon>Magnoliopsida</taxon>
        <taxon>eudicotyledons</taxon>
        <taxon>Gunneridae</taxon>
        <taxon>Pentapetalae</taxon>
        <taxon>rosids</taxon>
        <taxon>fabids</taxon>
        <taxon>Fabales</taxon>
        <taxon>Fabaceae</taxon>
        <taxon>Papilionoideae</taxon>
        <taxon>50 kb inversion clade</taxon>
        <taxon>dalbergioids sensu lato</taxon>
        <taxon>Dalbergieae</taxon>
        <taxon>Pterocarpus clade</taxon>
        <taxon>Arachis</taxon>
    </lineage>
</organism>
<evidence type="ECO:0000313" key="1">
    <source>
        <dbReference type="EMBL" id="RYR54048.1"/>
    </source>
</evidence>